<protein>
    <recommendedName>
        <fullName evidence="10">Ectoine hydroxylase</fullName>
        <ecNumber evidence="10">1.14.11.55</ecNumber>
    </recommendedName>
</protein>
<keyword evidence="6" id="KW-0223">Dioxygenase</keyword>
<dbReference type="Pfam" id="PF05721">
    <property type="entry name" value="PhyH"/>
    <property type="match status" value="1"/>
</dbReference>
<evidence type="ECO:0000313" key="11">
    <source>
        <dbReference type="EMBL" id="CBH46900.1"/>
    </source>
</evidence>
<dbReference type="GO" id="GO:0016706">
    <property type="term" value="F:2-oxoglutarate-dependent dioxygenase activity"/>
    <property type="evidence" value="ECO:0007669"/>
    <property type="project" value="InterPro"/>
</dbReference>
<dbReference type="PANTHER" id="PTHR20883:SF48">
    <property type="entry name" value="ECTOINE DIOXYGENASE"/>
    <property type="match status" value="1"/>
</dbReference>
<dbReference type="AlphaFoldDB" id="A0A3S5Y2V7"/>
<dbReference type="EC" id="1.14.11.55" evidence="10"/>
<evidence type="ECO:0000256" key="3">
    <source>
        <dbReference type="ARBA" id="ARBA00007851"/>
    </source>
</evidence>
<dbReference type="Proteomes" id="UP001154400">
    <property type="component" value="Chromosome"/>
</dbReference>
<comment type="similarity">
    <text evidence="3">Belongs to the PhyH family. EctD subfamily.</text>
</comment>
<evidence type="ECO:0000256" key="10">
    <source>
        <dbReference type="NCBIfam" id="TIGR02408"/>
    </source>
</evidence>
<proteinExistence type="inferred from homology"/>
<dbReference type="KEGG" id="req:REQ_07850"/>
<accession>A0A3S5Y2V7</accession>
<keyword evidence="7" id="KW-0560">Oxidoreductase</keyword>
<dbReference type="NCBIfam" id="TIGR02408">
    <property type="entry name" value="ectoine_ThpD"/>
    <property type="match status" value="1"/>
</dbReference>
<comment type="function">
    <text evidence="2">Involved in the biosynthesis of 5-hydroxyectoine, called compatible solute, which helps organisms to survive extreme osmotic stress by acting as a highly soluble organic osmolyte. Catalyzes the 2-oxoglutarate-dependent selective hydroxylation of L-ectoine to yield (4S,5S)-5-hydroxyectoine.</text>
</comment>
<evidence type="ECO:0000256" key="5">
    <source>
        <dbReference type="ARBA" id="ARBA00022723"/>
    </source>
</evidence>
<organism evidence="11">
    <name type="scientific">Rhodococcus hoagii (strain 103S)</name>
    <name type="common">Rhodococcus equi</name>
    <dbReference type="NCBI Taxonomy" id="685727"/>
    <lineage>
        <taxon>Bacteria</taxon>
        <taxon>Bacillati</taxon>
        <taxon>Actinomycetota</taxon>
        <taxon>Actinomycetes</taxon>
        <taxon>Mycobacteriales</taxon>
        <taxon>Nocardiaceae</taxon>
        <taxon>Prescottella</taxon>
    </lineage>
</organism>
<reference evidence="11" key="1">
    <citation type="journal article" date="2010" name="PLoS Genet.">
        <title>The genome of a pathogenic rhodococcus: cooptive virulence underpinned by key gene acquisitions.</title>
        <authorList>
            <person name="Letek M."/>
            <person name="Gonzalez P."/>
            <person name="Macarthur I."/>
            <person name="Rodriguez H."/>
            <person name="Freeman T.C."/>
            <person name="Valero-Rello A."/>
            <person name="Blanco M."/>
            <person name="Buckley T."/>
            <person name="Cherevach I."/>
            <person name="Fahey R."/>
            <person name="Hapeshi A."/>
            <person name="Holdstock J."/>
            <person name="Leadon D."/>
            <person name="Navas J."/>
            <person name="Ocampo A."/>
            <person name="Quail M.A."/>
            <person name="Sanders M."/>
            <person name="Scortti M.M."/>
            <person name="Prescott J.F."/>
            <person name="Fogarty U."/>
            <person name="Meijer W.G."/>
            <person name="Parkhill J."/>
            <person name="Bentley S.D."/>
            <person name="Vazquez-Boland J.A."/>
        </authorList>
    </citation>
    <scope>NUCLEOTIDE SEQUENCE [LARGE SCALE GENOMIC DNA]</scope>
    <source>
        <strain evidence="11 12">103S</strain>
    </source>
</reference>
<keyword evidence="5" id="KW-0479">Metal-binding</keyword>
<dbReference type="EMBL" id="FN563149">
    <property type="protein sequence ID" value="CBH46900.1"/>
    <property type="molecule type" value="Genomic_DNA"/>
</dbReference>
<dbReference type="InterPro" id="IPR008775">
    <property type="entry name" value="Phytyl_CoA_dOase-like"/>
</dbReference>
<dbReference type="GO" id="GO:0005506">
    <property type="term" value="F:iron ion binding"/>
    <property type="evidence" value="ECO:0007669"/>
    <property type="project" value="UniProtKB-ARBA"/>
</dbReference>
<evidence type="ECO:0000313" key="12">
    <source>
        <dbReference type="Proteomes" id="UP000006892"/>
    </source>
</evidence>
<evidence type="ECO:0000256" key="2">
    <source>
        <dbReference type="ARBA" id="ARBA00004063"/>
    </source>
</evidence>
<comment type="subunit">
    <text evidence="4">Homodimer.</text>
</comment>
<name>A0A3S5Y2V7_RHOH1</name>
<sequence>MRSEQVGGDCHMTLVEDVYTTRVSGRPRVIDRPDPVFWGRPDTPEYADFDRRGFLQREAVIDEDDVATCLTEIDRIQRDPALRDDERIVREAGSDAVRSIFEILELSDAVRRVVESSGAYDIAREILGSDVYIHQSRLNYKPGFQGGAFYWHSDFETWHAEDGMPRPRAVSASIALTENTSYNGPLMIMPGTQRYFVQCAGATPDDFYRESLVTTTPGVGVPSEEVITDMWQRHGIEVLTGGAGSMTMFDCNALHASGGNISPMPRANVFVVFNSVENVVQAPFSGSAPRPSFLARRPE</sequence>
<evidence type="ECO:0000256" key="8">
    <source>
        <dbReference type="ARBA" id="ARBA00023004"/>
    </source>
</evidence>
<keyword evidence="8" id="KW-0408">Iron</keyword>
<comment type="catalytic activity">
    <reaction evidence="9">
        <text>L-ectoine + 2-oxoglutarate + O2 = 5-hydroxyectoine + succinate + CO2</text>
        <dbReference type="Rhea" id="RHEA:45740"/>
        <dbReference type="ChEBI" id="CHEBI:15379"/>
        <dbReference type="ChEBI" id="CHEBI:16526"/>
        <dbReference type="ChEBI" id="CHEBI:16810"/>
        <dbReference type="ChEBI" id="CHEBI:30031"/>
        <dbReference type="ChEBI" id="CHEBI:58515"/>
        <dbReference type="ChEBI" id="CHEBI:85413"/>
        <dbReference type="EC" id="1.14.11.55"/>
    </reaction>
</comment>
<evidence type="ECO:0000256" key="7">
    <source>
        <dbReference type="ARBA" id="ARBA00023002"/>
    </source>
</evidence>
<gene>
    <name evidence="11" type="ordered locus">REQ_07850</name>
</gene>
<evidence type="ECO:0000256" key="6">
    <source>
        <dbReference type="ARBA" id="ARBA00022964"/>
    </source>
</evidence>
<dbReference type="InterPro" id="IPR012774">
    <property type="entry name" value="EctD"/>
</dbReference>
<evidence type="ECO:0000256" key="1">
    <source>
        <dbReference type="ARBA" id="ARBA00001954"/>
    </source>
</evidence>
<dbReference type="Gene3D" id="2.60.120.620">
    <property type="entry name" value="q2cbj1_9rhob like domain"/>
    <property type="match status" value="1"/>
</dbReference>
<dbReference type="SUPFAM" id="SSF51197">
    <property type="entry name" value="Clavaminate synthase-like"/>
    <property type="match status" value="1"/>
</dbReference>
<comment type="cofactor">
    <cofactor evidence="1">
        <name>Fe(2+)</name>
        <dbReference type="ChEBI" id="CHEBI:29033"/>
    </cofactor>
</comment>
<evidence type="ECO:0000256" key="4">
    <source>
        <dbReference type="ARBA" id="ARBA00011738"/>
    </source>
</evidence>
<dbReference type="PANTHER" id="PTHR20883">
    <property type="entry name" value="PHYTANOYL-COA DIOXYGENASE DOMAIN CONTAINING 1"/>
    <property type="match status" value="1"/>
</dbReference>
<evidence type="ECO:0000256" key="9">
    <source>
        <dbReference type="ARBA" id="ARBA00049228"/>
    </source>
</evidence>